<accession>A0A8S1QPW5</accession>
<sequence length="64" mass="7859">MGMKNKKVYIIIFYKRILHIVRFEIKANIQSTLERKEEQSTKQRLQKDRLLHNKTNDNKEKKDE</sequence>
<dbReference type="EMBL" id="CAJJDN010000114">
    <property type="protein sequence ID" value="CAD8117676.1"/>
    <property type="molecule type" value="Genomic_DNA"/>
</dbReference>
<organism evidence="2 3">
    <name type="scientific">Paramecium sonneborni</name>
    <dbReference type="NCBI Taxonomy" id="65129"/>
    <lineage>
        <taxon>Eukaryota</taxon>
        <taxon>Sar</taxon>
        <taxon>Alveolata</taxon>
        <taxon>Ciliophora</taxon>
        <taxon>Intramacronucleata</taxon>
        <taxon>Oligohymenophorea</taxon>
        <taxon>Peniculida</taxon>
        <taxon>Parameciidae</taxon>
        <taxon>Paramecium</taxon>
    </lineage>
</organism>
<evidence type="ECO:0000313" key="2">
    <source>
        <dbReference type="EMBL" id="CAD8117676.1"/>
    </source>
</evidence>
<dbReference type="Proteomes" id="UP000692954">
    <property type="component" value="Unassembled WGS sequence"/>
</dbReference>
<proteinExistence type="predicted"/>
<name>A0A8S1QPW5_9CILI</name>
<protein>
    <submittedName>
        <fullName evidence="2">Uncharacterized protein</fullName>
    </submittedName>
</protein>
<dbReference type="AlphaFoldDB" id="A0A8S1QPW5"/>
<gene>
    <name evidence="2" type="ORF">PSON_ATCC_30995.1.T1140156</name>
</gene>
<reference evidence="2" key="1">
    <citation type="submission" date="2021-01" db="EMBL/GenBank/DDBJ databases">
        <authorList>
            <consortium name="Genoscope - CEA"/>
            <person name="William W."/>
        </authorList>
    </citation>
    <scope>NUCLEOTIDE SEQUENCE</scope>
</reference>
<evidence type="ECO:0000256" key="1">
    <source>
        <dbReference type="SAM" id="MobiDB-lite"/>
    </source>
</evidence>
<feature type="compositionally biased region" description="Basic and acidic residues" evidence="1">
    <location>
        <begin position="33"/>
        <end position="64"/>
    </location>
</feature>
<feature type="region of interest" description="Disordered" evidence="1">
    <location>
        <begin position="32"/>
        <end position="64"/>
    </location>
</feature>
<evidence type="ECO:0000313" key="3">
    <source>
        <dbReference type="Proteomes" id="UP000692954"/>
    </source>
</evidence>
<keyword evidence="3" id="KW-1185">Reference proteome</keyword>
<comment type="caution">
    <text evidence="2">The sequence shown here is derived from an EMBL/GenBank/DDBJ whole genome shotgun (WGS) entry which is preliminary data.</text>
</comment>